<proteinExistence type="predicted"/>
<keyword evidence="3" id="KW-1185">Reference proteome</keyword>
<dbReference type="VEuPathDB" id="FungiDB:FGRAMPH1_01G10895"/>
<evidence type="ECO:0000313" key="1">
    <source>
        <dbReference type="EMBL" id="CEF77250.1"/>
    </source>
</evidence>
<organism evidence="1 3">
    <name type="scientific">Gibberella zeae (strain ATCC MYA-4620 / CBS 123657 / FGSC 9075 / NRRL 31084 / PH-1)</name>
    <name type="common">Wheat head blight fungus</name>
    <name type="synonym">Fusarium graminearum</name>
    <dbReference type="NCBI Taxonomy" id="229533"/>
    <lineage>
        <taxon>Eukaryota</taxon>
        <taxon>Fungi</taxon>
        <taxon>Dikarya</taxon>
        <taxon>Ascomycota</taxon>
        <taxon>Pezizomycotina</taxon>
        <taxon>Sordariomycetes</taxon>
        <taxon>Hypocreomycetidae</taxon>
        <taxon>Hypocreales</taxon>
        <taxon>Nectriaceae</taxon>
        <taxon>Fusarium</taxon>
    </lineage>
</organism>
<dbReference type="InParanoid" id="A0A098DFK8"/>
<dbReference type="AlphaFoldDB" id="A0A098DFK8"/>
<accession>A0A098DFK8</accession>
<gene>
    <name evidence="1" type="ORF">FGRAMPH1_01T10895</name>
</gene>
<accession>A0A0E0S175</accession>
<reference evidence="2" key="4">
    <citation type="submission" date="2017-01" db="UniProtKB">
        <authorList>
            <consortium name="EnsemblFungi"/>
        </authorList>
    </citation>
    <scope>IDENTIFICATION</scope>
    <source>
        <strain evidence="2">PH-1 / ATCC MYA-4620 / FGSC 9075 / NRRL 31084</strain>
    </source>
</reference>
<evidence type="ECO:0000313" key="3">
    <source>
        <dbReference type="Proteomes" id="UP000070720"/>
    </source>
</evidence>
<reference evidence="2 3" key="1">
    <citation type="journal article" date="2007" name="Science">
        <title>The Fusarium graminearum genome reveals a link between localized polymorphism and pathogen specialization.</title>
        <authorList>
            <person name="Cuomo C.A."/>
            <person name="Gueldener U."/>
            <person name="Xu J.-R."/>
            <person name="Trail F."/>
            <person name="Turgeon B.G."/>
            <person name="Di Pietro A."/>
            <person name="Walton J.D."/>
            <person name="Ma L.-J."/>
            <person name="Baker S.E."/>
            <person name="Rep M."/>
            <person name="Adam G."/>
            <person name="Antoniw J."/>
            <person name="Baldwin T."/>
            <person name="Calvo S.E."/>
            <person name="Chang Y.-L."/>
            <person name="DeCaprio D."/>
            <person name="Gale L.R."/>
            <person name="Gnerre S."/>
            <person name="Goswami R.S."/>
            <person name="Hammond-Kosack K."/>
            <person name="Harris L.J."/>
            <person name="Hilburn K."/>
            <person name="Kennell J.C."/>
            <person name="Kroken S."/>
            <person name="Magnuson J.K."/>
            <person name="Mannhaupt G."/>
            <person name="Mauceli E.W."/>
            <person name="Mewes H.-W."/>
            <person name="Mitterbauer R."/>
            <person name="Muehlbauer G."/>
            <person name="Muensterkoetter M."/>
            <person name="Nelson D."/>
            <person name="O'Donnell K."/>
            <person name="Ouellet T."/>
            <person name="Qi W."/>
            <person name="Quesneville H."/>
            <person name="Roncero M.I.G."/>
            <person name="Seong K.-Y."/>
            <person name="Tetko I.V."/>
            <person name="Urban M."/>
            <person name="Waalwijk C."/>
            <person name="Ward T.J."/>
            <person name="Yao J."/>
            <person name="Birren B.W."/>
            <person name="Kistler H.C."/>
        </authorList>
    </citation>
    <scope>NUCLEOTIDE SEQUENCE [LARGE SCALE GENOMIC DNA]</scope>
    <source>
        <strain evidence="3">ATCC MYA-4620 / CBS 123657 / FGSC 9075 / NRRL 31084 / PH-1</strain>
        <strain evidence="2">PH-1 / ATCC MYA-4620 / FGSC 9075 / NRRL 31084</strain>
    </source>
</reference>
<protein>
    <submittedName>
        <fullName evidence="1">Chromosome 2, complete genome</fullName>
    </submittedName>
</protein>
<dbReference type="EnsemblFungi" id="CEF77250">
    <property type="protein sequence ID" value="CEF77250"/>
    <property type="gene ID" value="FGRRES_20145"/>
</dbReference>
<dbReference type="Proteomes" id="UP000070720">
    <property type="component" value="Chromosome 2"/>
</dbReference>
<name>A0A098DFK8_GIBZE</name>
<reference evidence="2 3" key="2">
    <citation type="journal article" date="2010" name="Nature">
        <title>Comparative genomics reveals mobile pathogenicity chromosomes in Fusarium.</title>
        <authorList>
            <person name="Ma L.J."/>
            <person name="van der Does H.C."/>
            <person name="Borkovich K.A."/>
            <person name="Coleman J.J."/>
            <person name="Daboussi M.J."/>
            <person name="Di Pietro A."/>
            <person name="Dufresne M."/>
            <person name="Freitag M."/>
            <person name="Grabherr M."/>
            <person name="Henrissat B."/>
            <person name="Houterman P.M."/>
            <person name="Kang S."/>
            <person name="Shim W.B."/>
            <person name="Woloshuk C."/>
            <person name="Xie X."/>
            <person name="Xu J.R."/>
            <person name="Antoniw J."/>
            <person name="Baker S.E."/>
            <person name="Bluhm B.H."/>
            <person name="Breakspear A."/>
            <person name="Brown D.W."/>
            <person name="Butchko R.A."/>
            <person name="Chapman S."/>
            <person name="Coulson R."/>
            <person name="Coutinho P.M."/>
            <person name="Danchin E.G."/>
            <person name="Diener A."/>
            <person name="Gale L.R."/>
            <person name="Gardiner D.M."/>
            <person name="Goff S."/>
            <person name="Hammond-Kosack K.E."/>
            <person name="Hilburn K."/>
            <person name="Hua-Van A."/>
            <person name="Jonkers W."/>
            <person name="Kazan K."/>
            <person name="Kodira C.D."/>
            <person name="Koehrsen M."/>
            <person name="Kumar L."/>
            <person name="Lee Y.H."/>
            <person name="Li L."/>
            <person name="Manners J.M."/>
            <person name="Miranda-Saavedra D."/>
            <person name="Mukherjee M."/>
            <person name="Park G."/>
            <person name="Park J."/>
            <person name="Park S.Y."/>
            <person name="Proctor R.H."/>
            <person name="Regev A."/>
            <person name="Ruiz-Roldan M.C."/>
            <person name="Sain D."/>
            <person name="Sakthikumar S."/>
            <person name="Sykes S."/>
            <person name="Schwartz D.C."/>
            <person name="Turgeon B.G."/>
            <person name="Wapinski I."/>
            <person name="Yoder O."/>
            <person name="Young S."/>
            <person name="Zeng Q."/>
            <person name="Zhou S."/>
            <person name="Galagan J."/>
            <person name="Cuomo C.A."/>
            <person name="Kistler H.C."/>
            <person name="Rep M."/>
        </authorList>
    </citation>
    <scope>GENOME REANNOTATION</scope>
    <source>
        <strain evidence="3">ATCC MYA-4620 / CBS 123657 / FGSC 9075 / NRRL 31084 / PH-1</strain>
        <strain evidence="2">PH-1 / ATCC MYA-4620 / FGSC 9075 / NRRL 31084</strain>
    </source>
</reference>
<sequence length="66" mass="7211">MALNRLSPNPSYPALRDMCHREALVTHASGQTNQQVSGVGVRNHTVQAILEAERVSKAQSEILVDD</sequence>
<dbReference type="EMBL" id="HG970333">
    <property type="protein sequence ID" value="CEF77250.1"/>
    <property type="molecule type" value="Genomic_DNA"/>
</dbReference>
<evidence type="ECO:0000313" key="2">
    <source>
        <dbReference type="EnsemblFungi" id="CEF77250"/>
    </source>
</evidence>
<reference evidence="1 3" key="3">
    <citation type="journal article" date="2015" name="BMC Genomics">
        <title>The completed genome sequence of the pathogenic ascomycete fungus Fusarium graminearum.</title>
        <authorList>
            <person name="King R."/>
            <person name="Urban M."/>
            <person name="Hammond-Kosack M.C."/>
            <person name="Hassani-Pak K."/>
            <person name="Hammond-Kosack K.E."/>
        </authorList>
    </citation>
    <scope>NUCLEOTIDE SEQUENCE [LARGE SCALE GENOMIC DNA]</scope>
    <source>
        <strain evidence="3">ATCC MYA-4620 / CBS 123657 / FGSC 9075 / NRRL 31084 / PH-1</strain>
        <strain evidence="1">PH-1</strain>
    </source>
</reference>